<organism evidence="3 4">
    <name type="scientific">Streptomyces noboritoensis</name>
    <dbReference type="NCBI Taxonomy" id="67337"/>
    <lineage>
        <taxon>Bacteria</taxon>
        <taxon>Bacillati</taxon>
        <taxon>Actinomycetota</taxon>
        <taxon>Actinomycetes</taxon>
        <taxon>Kitasatosporales</taxon>
        <taxon>Streptomycetaceae</taxon>
        <taxon>Streptomyces</taxon>
    </lineage>
</organism>
<feature type="compositionally biased region" description="Basic and acidic residues" evidence="1">
    <location>
        <begin position="155"/>
        <end position="165"/>
    </location>
</feature>
<gene>
    <name evidence="3" type="ORF">ACFH04_07320</name>
</gene>
<reference evidence="3 4" key="1">
    <citation type="submission" date="2024-09" db="EMBL/GenBank/DDBJ databases">
        <authorList>
            <person name="Sun Q."/>
            <person name="Mori K."/>
        </authorList>
    </citation>
    <scope>NUCLEOTIDE SEQUENCE [LARGE SCALE GENOMIC DNA]</scope>
    <source>
        <strain evidence="3 4">JCM 4557</strain>
    </source>
</reference>
<dbReference type="Pfam" id="PF13191">
    <property type="entry name" value="AAA_16"/>
    <property type="match status" value="1"/>
</dbReference>
<proteinExistence type="predicted"/>
<keyword evidence="3" id="KW-0547">Nucleotide-binding</keyword>
<dbReference type="RefSeq" id="WP_394317298.1">
    <property type="nucleotide sequence ID" value="NZ_JBHMQV010000007.1"/>
</dbReference>
<evidence type="ECO:0000313" key="3">
    <source>
        <dbReference type="EMBL" id="MFC0843544.1"/>
    </source>
</evidence>
<sequence>MTELLRELAALGHEPPPGIAPLSDAPVPVGVVCSRFRLHEAVAGHLAGAAATGPLLVLLDDLHRADEETLALLGHLAERADGTPLMIVAAYRTAEADAALRDLLGRLARHHPALDRARRPRRRRRGRTGPARRARGRRRDRARRHRTDGGQPVLRPRDRPADGRPGRLPPVTPQERE</sequence>
<dbReference type="InterPro" id="IPR041664">
    <property type="entry name" value="AAA_16"/>
</dbReference>
<dbReference type="EMBL" id="JBHMQV010000007">
    <property type="protein sequence ID" value="MFC0843544.1"/>
    <property type="molecule type" value="Genomic_DNA"/>
</dbReference>
<evidence type="ECO:0000256" key="1">
    <source>
        <dbReference type="SAM" id="MobiDB-lite"/>
    </source>
</evidence>
<keyword evidence="4" id="KW-1185">Reference proteome</keyword>
<feature type="domain" description="Orc1-like AAA ATPase" evidence="2">
    <location>
        <begin position="36"/>
        <end position="88"/>
    </location>
</feature>
<evidence type="ECO:0000259" key="2">
    <source>
        <dbReference type="Pfam" id="PF13191"/>
    </source>
</evidence>
<dbReference type="GO" id="GO:0005524">
    <property type="term" value="F:ATP binding"/>
    <property type="evidence" value="ECO:0007669"/>
    <property type="project" value="UniProtKB-KW"/>
</dbReference>
<feature type="compositionally biased region" description="Basic residues" evidence="1">
    <location>
        <begin position="118"/>
        <end position="146"/>
    </location>
</feature>
<evidence type="ECO:0000313" key="4">
    <source>
        <dbReference type="Proteomes" id="UP001589887"/>
    </source>
</evidence>
<name>A0ABV6TEI6_9ACTN</name>
<accession>A0ABV6TEI6</accession>
<feature type="compositionally biased region" description="Pro residues" evidence="1">
    <location>
        <begin position="167"/>
        <end position="177"/>
    </location>
</feature>
<protein>
    <submittedName>
        <fullName evidence="3">ATP-binding protein</fullName>
    </submittedName>
</protein>
<keyword evidence="3" id="KW-0067">ATP-binding</keyword>
<feature type="region of interest" description="Disordered" evidence="1">
    <location>
        <begin position="111"/>
        <end position="177"/>
    </location>
</feature>
<comment type="caution">
    <text evidence="3">The sequence shown here is derived from an EMBL/GenBank/DDBJ whole genome shotgun (WGS) entry which is preliminary data.</text>
</comment>
<dbReference type="Proteomes" id="UP001589887">
    <property type="component" value="Unassembled WGS sequence"/>
</dbReference>